<sequence length="119" mass="13280">MHHSLHIRCCLPEAEVDFSQNIDPLVIIQKSCQVLEYYLSASIPCQPVFQDSFLSYWQCSALCPVFCGIGTFVRNVGLKDIDNHPLKSTFAVNGDSIVINTNGGMRTYISNKSISLPRI</sequence>
<organism evidence="1 2">
    <name type="scientific">Dreissena polymorpha</name>
    <name type="common">Zebra mussel</name>
    <name type="synonym">Mytilus polymorpha</name>
    <dbReference type="NCBI Taxonomy" id="45954"/>
    <lineage>
        <taxon>Eukaryota</taxon>
        <taxon>Metazoa</taxon>
        <taxon>Spiralia</taxon>
        <taxon>Lophotrochozoa</taxon>
        <taxon>Mollusca</taxon>
        <taxon>Bivalvia</taxon>
        <taxon>Autobranchia</taxon>
        <taxon>Heteroconchia</taxon>
        <taxon>Euheterodonta</taxon>
        <taxon>Imparidentia</taxon>
        <taxon>Neoheterodontei</taxon>
        <taxon>Myida</taxon>
        <taxon>Dreissenoidea</taxon>
        <taxon>Dreissenidae</taxon>
        <taxon>Dreissena</taxon>
    </lineage>
</organism>
<name>A0A9D4G302_DREPO</name>
<dbReference type="Proteomes" id="UP000828390">
    <property type="component" value="Unassembled WGS sequence"/>
</dbReference>
<evidence type="ECO:0000313" key="2">
    <source>
        <dbReference type="Proteomes" id="UP000828390"/>
    </source>
</evidence>
<dbReference type="EMBL" id="JAIWYP010000006">
    <property type="protein sequence ID" value="KAH3807748.1"/>
    <property type="molecule type" value="Genomic_DNA"/>
</dbReference>
<evidence type="ECO:0000313" key="1">
    <source>
        <dbReference type="EMBL" id="KAH3807748.1"/>
    </source>
</evidence>
<accession>A0A9D4G302</accession>
<dbReference type="AlphaFoldDB" id="A0A9D4G302"/>
<proteinExistence type="predicted"/>
<protein>
    <submittedName>
        <fullName evidence="1">Uncharacterized protein</fullName>
    </submittedName>
</protein>
<reference evidence="1" key="2">
    <citation type="submission" date="2020-11" db="EMBL/GenBank/DDBJ databases">
        <authorList>
            <person name="McCartney M.A."/>
            <person name="Auch B."/>
            <person name="Kono T."/>
            <person name="Mallez S."/>
            <person name="Becker A."/>
            <person name="Gohl D.M."/>
            <person name="Silverstein K.A.T."/>
            <person name="Koren S."/>
            <person name="Bechman K.B."/>
            <person name="Herman A."/>
            <person name="Abrahante J.E."/>
            <person name="Garbe J."/>
        </authorList>
    </citation>
    <scope>NUCLEOTIDE SEQUENCE</scope>
    <source>
        <strain evidence="1">Duluth1</strain>
        <tissue evidence="1">Whole animal</tissue>
    </source>
</reference>
<keyword evidence="2" id="KW-1185">Reference proteome</keyword>
<reference evidence="1" key="1">
    <citation type="journal article" date="2019" name="bioRxiv">
        <title>The Genome of the Zebra Mussel, Dreissena polymorpha: A Resource for Invasive Species Research.</title>
        <authorList>
            <person name="McCartney M.A."/>
            <person name="Auch B."/>
            <person name="Kono T."/>
            <person name="Mallez S."/>
            <person name="Zhang Y."/>
            <person name="Obille A."/>
            <person name="Becker A."/>
            <person name="Abrahante J.E."/>
            <person name="Garbe J."/>
            <person name="Badalamenti J.P."/>
            <person name="Herman A."/>
            <person name="Mangelson H."/>
            <person name="Liachko I."/>
            <person name="Sullivan S."/>
            <person name="Sone E.D."/>
            <person name="Koren S."/>
            <person name="Silverstein K.A.T."/>
            <person name="Beckman K.B."/>
            <person name="Gohl D.M."/>
        </authorList>
    </citation>
    <scope>NUCLEOTIDE SEQUENCE</scope>
    <source>
        <strain evidence="1">Duluth1</strain>
        <tissue evidence="1">Whole animal</tissue>
    </source>
</reference>
<gene>
    <name evidence="1" type="ORF">DPMN_136096</name>
</gene>
<comment type="caution">
    <text evidence="1">The sequence shown here is derived from an EMBL/GenBank/DDBJ whole genome shotgun (WGS) entry which is preliminary data.</text>
</comment>